<reference evidence="1" key="1">
    <citation type="submission" date="2014-09" db="EMBL/GenBank/DDBJ databases">
        <authorList>
            <person name="Magalhaes I.L.F."/>
            <person name="Oliveira U."/>
            <person name="Santos F.R."/>
            <person name="Vidigal T.H.D.A."/>
            <person name="Brescovit A.D."/>
            <person name="Santos A.J."/>
        </authorList>
    </citation>
    <scope>NUCLEOTIDE SEQUENCE</scope>
    <source>
        <tissue evidence="1">Shoot tissue taken approximately 20 cm above the soil surface</tissue>
    </source>
</reference>
<name>A0A0A9C9G6_ARUDO</name>
<dbReference type="AlphaFoldDB" id="A0A0A9C9G6"/>
<evidence type="ECO:0000313" key="1">
    <source>
        <dbReference type="EMBL" id="JAD68122.1"/>
    </source>
</evidence>
<organism evidence="1">
    <name type="scientific">Arundo donax</name>
    <name type="common">Giant reed</name>
    <name type="synonym">Donax arundinaceus</name>
    <dbReference type="NCBI Taxonomy" id="35708"/>
    <lineage>
        <taxon>Eukaryota</taxon>
        <taxon>Viridiplantae</taxon>
        <taxon>Streptophyta</taxon>
        <taxon>Embryophyta</taxon>
        <taxon>Tracheophyta</taxon>
        <taxon>Spermatophyta</taxon>
        <taxon>Magnoliopsida</taxon>
        <taxon>Liliopsida</taxon>
        <taxon>Poales</taxon>
        <taxon>Poaceae</taxon>
        <taxon>PACMAD clade</taxon>
        <taxon>Arundinoideae</taxon>
        <taxon>Arundineae</taxon>
        <taxon>Arundo</taxon>
    </lineage>
</organism>
<sequence>MKLWITLVITLKTLQNIILLASHAMAK</sequence>
<proteinExistence type="predicted"/>
<protein>
    <submittedName>
        <fullName evidence="1">Uncharacterized protein</fullName>
    </submittedName>
</protein>
<reference evidence="1" key="2">
    <citation type="journal article" date="2015" name="Data Brief">
        <title>Shoot transcriptome of the giant reed, Arundo donax.</title>
        <authorList>
            <person name="Barrero R.A."/>
            <person name="Guerrero F.D."/>
            <person name="Moolhuijzen P."/>
            <person name="Goolsby J.A."/>
            <person name="Tidwell J."/>
            <person name="Bellgard S.E."/>
            <person name="Bellgard M.I."/>
        </authorList>
    </citation>
    <scope>NUCLEOTIDE SEQUENCE</scope>
    <source>
        <tissue evidence="1">Shoot tissue taken approximately 20 cm above the soil surface</tissue>
    </source>
</reference>
<dbReference type="EMBL" id="GBRH01229773">
    <property type="protein sequence ID" value="JAD68122.1"/>
    <property type="molecule type" value="Transcribed_RNA"/>
</dbReference>
<accession>A0A0A9C9G6</accession>